<dbReference type="RefSeq" id="WP_112788628.1">
    <property type="nucleotide sequence ID" value="NZ_CP040938.1"/>
</dbReference>
<evidence type="ECO:0000313" key="9">
    <source>
        <dbReference type="Proteomes" id="UP000249099"/>
    </source>
</evidence>
<reference evidence="8 9" key="1">
    <citation type="submission" date="2017-03" db="EMBL/GenBank/DDBJ databases">
        <title>wgs assembly of Dolosigranulum pigrum KPL CDC strains.</title>
        <authorList>
            <person name="Brugger S.D."/>
            <person name="Pettigrew M."/>
            <person name="Kong Y."/>
            <person name="Lemon K.P."/>
        </authorList>
    </citation>
    <scope>NUCLEOTIDE SEQUENCE [LARGE SCALE GENOMIC DNA]</scope>
    <source>
        <strain evidence="8 9">KPL1931_CDC4294-98</strain>
    </source>
</reference>
<name>A0A328KPL0_9LACT</name>
<dbReference type="Pfam" id="PF03553">
    <property type="entry name" value="Na_H_antiporter"/>
    <property type="match status" value="1"/>
</dbReference>
<dbReference type="InterPro" id="IPR018461">
    <property type="entry name" value="Na/H_Antiport_NhaC-like_C"/>
</dbReference>
<sequence>MLNPVLISVVTVIVLSLLRLNVLLSLIIGGLIGGLLAGMSVEGVMTTLVEGMGGNAATALDYILLGALAAAISQSGVATLLAHHLAKKIGQHTTWLILGIALFSMLSQNVIPVHIAFIPILIPPLLPVFNMLKIDRRAIASALTFGLQTPYISIPIGFGLIFHNIIKEELTASGLSVTNSQIAGVMWIPGVAMLIGLLIAIFISYKKSRIYEYSEVSVNREQSEDVTWSRRHLIVLIGAMSALIIQILYGSLALGAIIGLGIMLLGQTFHFDQLDHLLNNGITSMGYIAFVMLVAAGYGNIMRETGGVEQLVQSLSSLVGDNQLLGAFGMLVVGLFITMGIGTSFGTIPIIATIYVPLAQQLGFTPTATILLVGVAAALGDAGSPASDSTLGPTAGLNIDDQHDHIRDTCLPTFLHYNIPLILIGTLAALLIG</sequence>
<dbReference type="InterPro" id="IPR032813">
    <property type="entry name" value="Na_H_antiport_N"/>
</dbReference>
<feature type="domain" description="Na+/H+ antiporter NhaC-like C-terminal" evidence="6">
    <location>
        <begin position="143"/>
        <end position="425"/>
    </location>
</feature>
<evidence type="ECO:0000259" key="7">
    <source>
        <dbReference type="Pfam" id="PF13726"/>
    </source>
</evidence>
<organism evidence="8 9">
    <name type="scientific">Dolosigranulum pigrum</name>
    <dbReference type="NCBI Taxonomy" id="29394"/>
    <lineage>
        <taxon>Bacteria</taxon>
        <taxon>Bacillati</taxon>
        <taxon>Bacillota</taxon>
        <taxon>Bacilli</taxon>
        <taxon>Lactobacillales</taxon>
        <taxon>Carnobacteriaceae</taxon>
        <taxon>Dolosigranulum</taxon>
    </lineage>
</organism>
<feature type="domain" description="Putative Na+/H+ antiporter N-terminal" evidence="7">
    <location>
        <begin position="3"/>
        <end position="89"/>
    </location>
</feature>
<protein>
    <submittedName>
        <fullName evidence="8">Sodium:proton antiporter</fullName>
    </submittedName>
</protein>
<dbReference type="PANTHER" id="PTHR37821:SF1">
    <property type="entry name" value="AMINO ACID TRANSPORTER YUIF-RELATED"/>
    <property type="match status" value="1"/>
</dbReference>
<dbReference type="InterPro" id="IPR052576">
    <property type="entry name" value="AA_Transporter-Related"/>
</dbReference>
<dbReference type="PANTHER" id="PTHR37821">
    <property type="entry name" value="AMINO ACID TRANSPORTER YUIF-RELATED"/>
    <property type="match status" value="1"/>
</dbReference>
<evidence type="ECO:0000256" key="2">
    <source>
        <dbReference type="ARBA" id="ARBA00022475"/>
    </source>
</evidence>
<comment type="subcellular location">
    <subcellularLocation>
        <location evidence="1">Cell membrane</location>
        <topology evidence="1">Multi-pass membrane protein</topology>
    </subcellularLocation>
</comment>
<evidence type="ECO:0000256" key="1">
    <source>
        <dbReference type="ARBA" id="ARBA00004651"/>
    </source>
</evidence>
<evidence type="ECO:0000313" key="8">
    <source>
        <dbReference type="EMBL" id="RAN64992.1"/>
    </source>
</evidence>
<dbReference type="GO" id="GO:0005886">
    <property type="term" value="C:plasma membrane"/>
    <property type="evidence" value="ECO:0007669"/>
    <property type="project" value="UniProtKB-SubCell"/>
</dbReference>
<evidence type="ECO:0000259" key="6">
    <source>
        <dbReference type="Pfam" id="PF03553"/>
    </source>
</evidence>
<dbReference type="Proteomes" id="UP000249099">
    <property type="component" value="Unassembled WGS sequence"/>
</dbReference>
<keyword evidence="5" id="KW-0472">Membrane</keyword>
<accession>A0A328KPL0</accession>
<comment type="caution">
    <text evidence="8">The sequence shown here is derived from an EMBL/GenBank/DDBJ whole genome shotgun (WGS) entry which is preliminary data.</text>
</comment>
<keyword evidence="4" id="KW-1133">Transmembrane helix</keyword>
<gene>
    <name evidence="8" type="ORF">B8A44_01100</name>
</gene>
<keyword evidence="2" id="KW-1003">Cell membrane</keyword>
<evidence type="ECO:0000256" key="5">
    <source>
        <dbReference type="ARBA" id="ARBA00023136"/>
    </source>
</evidence>
<proteinExistence type="predicted"/>
<evidence type="ECO:0000256" key="4">
    <source>
        <dbReference type="ARBA" id="ARBA00022989"/>
    </source>
</evidence>
<dbReference type="AlphaFoldDB" id="A0A328KPL0"/>
<dbReference type="Pfam" id="PF13726">
    <property type="entry name" value="Na_H_antiport_2"/>
    <property type="match status" value="1"/>
</dbReference>
<dbReference type="EMBL" id="NAQV01000003">
    <property type="protein sequence ID" value="RAN64992.1"/>
    <property type="molecule type" value="Genomic_DNA"/>
</dbReference>
<keyword evidence="3" id="KW-0812">Transmembrane</keyword>
<evidence type="ECO:0000256" key="3">
    <source>
        <dbReference type="ARBA" id="ARBA00022692"/>
    </source>
</evidence>